<dbReference type="EC" id="6.2.1.3" evidence="2"/>
<reference evidence="2" key="1">
    <citation type="submission" date="2015-10" db="EMBL/GenBank/DDBJ databases">
        <authorList>
            <person name="Gilbert D.G."/>
        </authorList>
    </citation>
    <scope>NUCLEOTIDE SEQUENCE</scope>
</reference>
<dbReference type="GO" id="GO:0004467">
    <property type="term" value="F:long-chain fatty acid-CoA ligase activity"/>
    <property type="evidence" value="ECO:0007669"/>
    <property type="project" value="UniProtKB-EC"/>
</dbReference>
<dbReference type="InterPro" id="IPR020845">
    <property type="entry name" value="AMP-binding_CS"/>
</dbReference>
<dbReference type="AlphaFoldDB" id="A0A160TF69"/>
<dbReference type="CDD" id="cd04433">
    <property type="entry name" value="AFD_class_I"/>
    <property type="match status" value="1"/>
</dbReference>
<evidence type="ECO:0000259" key="1">
    <source>
        <dbReference type="Pfam" id="PF00501"/>
    </source>
</evidence>
<gene>
    <name evidence="2" type="ORF">MGWOODY_Tha1339</name>
</gene>
<dbReference type="PROSITE" id="PS00455">
    <property type="entry name" value="AMP_BINDING"/>
    <property type="match status" value="1"/>
</dbReference>
<dbReference type="InterPro" id="IPR045851">
    <property type="entry name" value="AMP-bd_C_sf"/>
</dbReference>
<dbReference type="Pfam" id="PF00501">
    <property type="entry name" value="AMP-binding"/>
    <property type="match status" value="1"/>
</dbReference>
<protein>
    <submittedName>
        <fullName evidence="2">Long-chain-fatty-acid--CoA ligase</fullName>
        <ecNumber evidence="2">6.2.1.3</ecNumber>
    </submittedName>
</protein>
<dbReference type="PANTHER" id="PTHR43201">
    <property type="entry name" value="ACYL-COA SYNTHETASE"/>
    <property type="match status" value="1"/>
</dbReference>
<dbReference type="SUPFAM" id="SSF56801">
    <property type="entry name" value="Acetyl-CoA synthetase-like"/>
    <property type="match status" value="1"/>
</dbReference>
<name>A0A160TF69_9ZZZZ</name>
<sequence>MSQYNPFLLLEFRAKISPNEIAFSDGVESLTFFSLHQLCLRVSKQLSLQNIAVGDRVILALTPKLGFIFTLALFHRGCLSCSSHLNTKLPDTLEFDWLITDRDAVLSEQRSVINIDQAWFANLPELSLRENSTPHDYGSSFCRMILTSGTTGVSKIVCLTPMQLNQRLNRNHMIWSCASGNEINLMGLATIGGFMTMLYCMQVGRAVLLPTSNETFLRMLREFYVVSLIASPLQINNILDYKQSKQALFAGIREIRLAGSSISGVLVKRVHNLFSGKLYGVYGSTEVGGVGMIELAQPSDVINAAYVQPGVEVQIVDELDNSVDLGVEGNIRIKSAGMIHDYEDDAEASRQSFRDGWFYPGDRGRLLPQGLLSLTGRTAEIINLGGWKINPDELDNVAETYTGLKDAASFAIDLPNGTVGIAMAIVENTNINLDVFRDFLLESLDPKSTPTYFFRVNSIPRNGMGKKLRSRLNEELRNLIA</sequence>
<dbReference type="Gene3D" id="3.40.50.12780">
    <property type="entry name" value="N-terminal domain of ligase-like"/>
    <property type="match status" value="1"/>
</dbReference>
<dbReference type="PANTHER" id="PTHR43201:SF32">
    <property type="entry name" value="2-SUCCINYLBENZOATE--COA LIGASE, CHLOROPLASTIC_PEROXISOMAL"/>
    <property type="match status" value="1"/>
</dbReference>
<evidence type="ECO:0000313" key="2">
    <source>
        <dbReference type="EMBL" id="CUS42057.1"/>
    </source>
</evidence>
<keyword evidence="2" id="KW-0436">Ligase</keyword>
<dbReference type="Gene3D" id="3.30.300.30">
    <property type="match status" value="1"/>
</dbReference>
<accession>A0A160TF69</accession>
<dbReference type="InterPro" id="IPR042099">
    <property type="entry name" value="ANL_N_sf"/>
</dbReference>
<organism evidence="2">
    <name type="scientific">hydrothermal vent metagenome</name>
    <dbReference type="NCBI Taxonomy" id="652676"/>
    <lineage>
        <taxon>unclassified sequences</taxon>
        <taxon>metagenomes</taxon>
        <taxon>ecological metagenomes</taxon>
    </lineage>
</organism>
<proteinExistence type="predicted"/>
<dbReference type="GO" id="GO:0031956">
    <property type="term" value="F:medium-chain fatty acid-CoA ligase activity"/>
    <property type="evidence" value="ECO:0007669"/>
    <property type="project" value="TreeGrafter"/>
</dbReference>
<feature type="domain" description="AMP-dependent synthetase/ligase" evidence="1">
    <location>
        <begin position="13"/>
        <end position="342"/>
    </location>
</feature>
<dbReference type="InterPro" id="IPR000873">
    <property type="entry name" value="AMP-dep_synth/lig_dom"/>
</dbReference>
<dbReference type="EMBL" id="CZQC01000061">
    <property type="protein sequence ID" value="CUS42057.1"/>
    <property type="molecule type" value="Genomic_DNA"/>
</dbReference>